<evidence type="ECO:0000313" key="1">
    <source>
        <dbReference type="EMBL" id="KAK3698263.1"/>
    </source>
</evidence>
<sequence length="103" mass="11293">MSFRALDWLFSVRITCVIHESGENGWLHKANILPHIGKRCLDSHVILDLVSLVLTDVRCREVVCSVVYATLVSDCPLPEAVNTGLERIPPLASLVSCSHGCPV</sequence>
<dbReference type="Proteomes" id="UP001283361">
    <property type="component" value="Unassembled WGS sequence"/>
</dbReference>
<protein>
    <submittedName>
        <fullName evidence="1">Uncharacterized protein</fullName>
    </submittedName>
</protein>
<reference evidence="1" key="1">
    <citation type="journal article" date="2023" name="G3 (Bethesda)">
        <title>A reference genome for the long-term kleptoplast-retaining sea slug Elysia crispata morphotype clarki.</title>
        <authorList>
            <person name="Eastman K.E."/>
            <person name="Pendleton A.L."/>
            <person name="Shaikh M.A."/>
            <person name="Suttiyut T."/>
            <person name="Ogas R."/>
            <person name="Tomko P."/>
            <person name="Gavelis G."/>
            <person name="Widhalm J.R."/>
            <person name="Wisecaver J.H."/>
        </authorList>
    </citation>
    <scope>NUCLEOTIDE SEQUENCE</scope>
    <source>
        <strain evidence="1">ECLA1</strain>
    </source>
</reference>
<name>A0AAE0XNC1_9GAST</name>
<organism evidence="1 2">
    <name type="scientific">Elysia crispata</name>
    <name type="common">lettuce slug</name>
    <dbReference type="NCBI Taxonomy" id="231223"/>
    <lineage>
        <taxon>Eukaryota</taxon>
        <taxon>Metazoa</taxon>
        <taxon>Spiralia</taxon>
        <taxon>Lophotrochozoa</taxon>
        <taxon>Mollusca</taxon>
        <taxon>Gastropoda</taxon>
        <taxon>Heterobranchia</taxon>
        <taxon>Euthyneura</taxon>
        <taxon>Panpulmonata</taxon>
        <taxon>Sacoglossa</taxon>
        <taxon>Placobranchoidea</taxon>
        <taxon>Plakobranchidae</taxon>
        <taxon>Elysia</taxon>
    </lineage>
</organism>
<gene>
    <name evidence="1" type="ORF">RRG08_026361</name>
</gene>
<evidence type="ECO:0000313" key="2">
    <source>
        <dbReference type="Proteomes" id="UP001283361"/>
    </source>
</evidence>
<proteinExistence type="predicted"/>
<dbReference type="EMBL" id="JAWDGP010007980">
    <property type="protein sequence ID" value="KAK3698263.1"/>
    <property type="molecule type" value="Genomic_DNA"/>
</dbReference>
<comment type="caution">
    <text evidence="1">The sequence shown here is derived from an EMBL/GenBank/DDBJ whole genome shotgun (WGS) entry which is preliminary data.</text>
</comment>
<keyword evidence="2" id="KW-1185">Reference proteome</keyword>
<dbReference type="AlphaFoldDB" id="A0AAE0XNC1"/>
<accession>A0AAE0XNC1</accession>